<gene>
    <name evidence="1" type="ORF">SFRICE_020107</name>
</gene>
<reference evidence="1" key="1">
    <citation type="submission" date="2016-07" db="EMBL/GenBank/DDBJ databases">
        <authorList>
            <person name="Bretaudeau A."/>
        </authorList>
    </citation>
    <scope>NUCLEOTIDE SEQUENCE</scope>
    <source>
        <strain evidence="1">Rice</strain>
        <tissue evidence="1">Whole body</tissue>
    </source>
</reference>
<protein>
    <submittedName>
        <fullName evidence="1">SFRICE_020107</fullName>
    </submittedName>
</protein>
<dbReference type="AlphaFoldDB" id="A0A2H1VB13"/>
<accession>A0A2H1VB13</accession>
<proteinExistence type="predicted"/>
<organism evidence="1">
    <name type="scientific">Spodoptera frugiperda</name>
    <name type="common">Fall armyworm</name>
    <dbReference type="NCBI Taxonomy" id="7108"/>
    <lineage>
        <taxon>Eukaryota</taxon>
        <taxon>Metazoa</taxon>
        <taxon>Ecdysozoa</taxon>
        <taxon>Arthropoda</taxon>
        <taxon>Hexapoda</taxon>
        <taxon>Insecta</taxon>
        <taxon>Pterygota</taxon>
        <taxon>Neoptera</taxon>
        <taxon>Endopterygota</taxon>
        <taxon>Lepidoptera</taxon>
        <taxon>Glossata</taxon>
        <taxon>Ditrysia</taxon>
        <taxon>Noctuoidea</taxon>
        <taxon>Noctuidae</taxon>
        <taxon>Amphipyrinae</taxon>
        <taxon>Spodoptera</taxon>
    </lineage>
</organism>
<dbReference type="EMBL" id="ODYU01001591">
    <property type="protein sequence ID" value="SOQ38017.1"/>
    <property type="molecule type" value="Genomic_DNA"/>
</dbReference>
<evidence type="ECO:0000313" key="1">
    <source>
        <dbReference type="EMBL" id="SOQ38017.1"/>
    </source>
</evidence>
<sequence length="105" mass="11527">MDECSRDLSRVIAEDTNSTMSYDARLSAGSVWWGRSPDGKQSPLPMDTRNIRGVTSTLPTFMGLGIKELLGNRGFGRLGREVIGPPITSLTQRRTTQALFHAGFL</sequence>
<name>A0A2H1VB13_SPOFR</name>